<comment type="caution">
    <text evidence="1">The sequence shown here is derived from an EMBL/GenBank/DDBJ whole genome shotgun (WGS) entry which is preliminary data.</text>
</comment>
<dbReference type="EMBL" id="JANBUN010000003">
    <property type="protein sequence ID" value="KAJ2808377.1"/>
    <property type="molecule type" value="Genomic_DNA"/>
</dbReference>
<dbReference type="Proteomes" id="UP001140087">
    <property type="component" value="Unassembled WGS sequence"/>
</dbReference>
<organism evidence="1 2">
    <name type="scientific">Coemansia helicoidea</name>
    <dbReference type="NCBI Taxonomy" id="1286919"/>
    <lineage>
        <taxon>Eukaryota</taxon>
        <taxon>Fungi</taxon>
        <taxon>Fungi incertae sedis</taxon>
        <taxon>Zoopagomycota</taxon>
        <taxon>Kickxellomycotina</taxon>
        <taxon>Kickxellomycetes</taxon>
        <taxon>Kickxellales</taxon>
        <taxon>Kickxellaceae</taxon>
        <taxon>Coemansia</taxon>
    </lineage>
</organism>
<sequence>MGKRRSGWTLTPLAIALVLVAAPARAQVPGAAEMLMLRGLQTLSAIQKLAVDRGYEFRHKKTVTCCEPESESDDDEHTCVCPSTNINVQVTVHSTCDHSTPTTVSCTTITSCLQPTATSCTTTTAYVQSTVPVTVQYIQAGPPNMQPGDMFAQPAIQNPPPVVQYVQPAIPIPQPVNQFAQPMMQNPPPAMQSPPPAIPYVQPAIPYVQPTIQNPQPGDLFAQPAVVPQPPSMVYQQSGGHQQTGGHQQMGGNQPSTGHQQTPAYPQPRGFQQPGGSQQQQQQGVYQSSVADDSFSAIAAAALPMFSMPDPFAQTAWHTTGAPGGVQYSGSWPSSDLPTPTPTVTSISSSASSAASAASTSTSAASSTPIITATTSTTSTATITTATTMTSSTGTTMISSTGTTMISISSSSAATTISSSAVATTSSSAGEIVGGYIWPTTDEYIWPATDEYIWPMTDGSISPTTTTGHSSVTMQSHCVVPGVAAQLQTAPVSVHTMRTAAAAEDAAAAAGAAAACAAAEAGFEPQPKWSEMEPEEGESYRSPVKPRRPEIGETPTATPTAAATAGAGAASMVPSHMAARWRDEEEGGSGGNQPAAGEGIRTAFSETPGVWERLLRPTKTAGLPELLAGTPAGPLEIAAPRGPAPVRAGGVRLDPFRAGGMVGAYRTVELETLGRDMPGKIAEDVWAAVESLSLEEKVGQMTQVGVGALLGADGRVNATAVEYWIDTMKVGAVVGSPGDSGGQFAWYSAQSLANVTNAVQQAALARGSRVPVLWGLDAVRGASLVKGAAMFPAAIGLAATFDPHHAYSAGRVAAKDTRAAGYQCAFGPSADLAVDKRWAQTFLSFGEDPALAAEMVAHTVRGYQGDYKTDRQRVACCLRGFVGAGSGQPSGGRRRSAPHIPDAQLLEYHLPGFDAAVAAGVAALMQAPGALNGEDLGSSQFYLRALLRDRLHFRGVMVADEHAVGARQKLRAAEDPRDAVFLALNNTSVDVEDDMLQGFAPMVRDLVRGGRLAEDRVTESCARILQLKKDLGLFERPFADPALSGLVGARQDIDAAQDAVRDSLTLLRNNGVLPLAAGDRVLFVGPHLNSTALLGGGWNVHAQGPTPAEGDVVFEGAAESVMAAVRRVAGASAPIAYHRGFQLTAAAPPGADAAADYAQLVRLARQADKIVVALGEAPYAGQGADLGELALDPRQIELVRALHHDVPRPLAAVVVAGRPRLLKEVGDIADAVLLAYLPGALGGLPVAEALYGKFSPSGRLPVTYPLFEAQARDTIWQGVSGNYAPAWPFGAGRGYSTLSYSNITADADTIRPGHPLTVRVTVHNQGPLDQKEPVLLFTAQQFRTGYEPELLRLRAFHKPTIRAGTATEIAFTVTAEELAYHTRDLRRVVDPSKVNITINAFSPSERSLTVSLLP</sequence>
<proteinExistence type="predicted"/>
<name>A0ACC1LHQ6_9FUNG</name>
<evidence type="ECO:0000313" key="1">
    <source>
        <dbReference type="EMBL" id="KAJ2808377.1"/>
    </source>
</evidence>
<gene>
    <name evidence="1" type="ORF">H4R21_000076</name>
</gene>
<protein>
    <submittedName>
        <fullName evidence="1">Uncharacterized protein</fullName>
    </submittedName>
</protein>
<evidence type="ECO:0000313" key="2">
    <source>
        <dbReference type="Proteomes" id="UP001140087"/>
    </source>
</evidence>
<keyword evidence="2" id="KW-1185">Reference proteome</keyword>
<accession>A0ACC1LHQ6</accession>
<reference evidence="1" key="1">
    <citation type="submission" date="2022-07" db="EMBL/GenBank/DDBJ databases">
        <title>Phylogenomic reconstructions and comparative analyses of Kickxellomycotina fungi.</title>
        <authorList>
            <person name="Reynolds N.K."/>
            <person name="Stajich J.E."/>
            <person name="Barry K."/>
            <person name="Grigoriev I.V."/>
            <person name="Crous P."/>
            <person name="Smith M.E."/>
        </authorList>
    </citation>
    <scope>NUCLEOTIDE SEQUENCE</scope>
    <source>
        <strain evidence="1">BCRC 34780</strain>
    </source>
</reference>